<dbReference type="STRING" id="29172.A0A0D8XJT9"/>
<gene>
    <name evidence="1" type="ORF">DICVIV_09963</name>
</gene>
<reference evidence="2" key="2">
    <citation type="journal article" date="2016" name="Sci. Rep.">
        <title>Dictyocaulus viviparus genome, variome and transcriptome elucidate lungworm biology and support future intervention.</title>
        <authorList>
            <person name="McNulty S.N."/>
            <person name="Strube C."/>
            <person name="Rosa B.A."/>
            <person name="Martin J.C."/>
            <person name="Tyagi R."/>
            <person name="Choi Y.J."/>
            <person name="Wang Q."/>
            <person name="Hallsworth Pepin K."/>
            <person name="Zhang X."/>
            <person name="Ozersky P."/>
            <person name="Wilson R.K."/>
            <person name="Sternberg P.W."/>
            <person name="Gasser R.B."/>
            <person name="Mitreva M."/>
        </authorList>
    </citation>
    <scope>NUCLEOTIDE SEQUENCE [LARGE SCALE GENOMIC DNA]</scope>
    <source>
        <strain evidence="2">HannoverDv2000</strain>
    </source>
</reference>
<dbReference type="Proteomes" id="UP000053766">
    <property type="component" value="Unassembled WGS sequence"/>
</dbReference>
<dbReference type="AlphaFoldDB" id="A0A0D8XJT9"/>
<accession>A0A0D8XJT9</accession>
<protein>
    <submittedName>
        <fullName evidence="1">Uncharacterized protein</fullName>
    </submittedName>
</protein>
<dbReference type="EMBL" id="KN716507">
    <property type="protein sequence ID" value="KJH44007.1"/>
    <property type="molecule type" value="Genomic_DNA"/>
</dbReference>
<evidence type="ECO:0000313" key="1">
    <source>
        <dbReference type="EMBL" id="KJH44007.1"/>
    </source>
</evidence>
<reference evidence="1 2" key="1">
    <citation type="submission" date="2013-11" db="EMBL/GenBank/DDBJ databases">
        <title>Draft genome of the bovine lungworm Dictyocaulus viviparus.</title>
        <authorList>
            <person name="Mitreva M."/>
        </authorList>
    </citation>
    <scope>NUCLEOTIDE SEQUENCE [LARGE SCALE GENOMIC DNA]</scope>
    <source>
        <strain evidence="1 2">HannoverDv2000</strain>
    </source>
</reference>
<proteinExistence type="predicted"/>
<dbReference type="OrthoDB" id="242257at2759"/>
<evidence type="ECO:0000313" key="2">
    <source>
        <dbReference type="Proteomes" id="UP000053766"/>
    </source>
</evidence>
<sequence length="247" mass="28158">MLDRWSVLSIEGPQATAITQFEDIIAKKLGAVMKADDPRDVLRAVKSLCKTIHGPMKRVAITYTKIEQWEREVGRHSSDLLTEKCISVDTDETKMEESGVAFEDDERKLLVFISITHRAENLIGRHIRESLVRRANSLKKALKDIMSVAERGISKHNCISEATTKCDRFRRKRSKSTMSALKASSSNLSSSSKCFPPVNPIRRNRFDHFSVKASDTQVSQTTYLLVMLRCWIKSFDFKFLGLKSSWK</sequence>
<keyword evidence="2" id="KW-1185">Reference proteome</keyword>
<name>A0A0D8XJT9_DICVI</name>
<organism evidence="1 2">
    <name type="scientific">Dictyocaulus viviparus</name>
    <name type="common">Bovine lungworm</name>
    <dbReference type="NCBI Taxonomy" id="29172"/>
    <lineage>
        <taxon>Eukaryota</taxon>
        <taxon>Metazoa</taxon>
        <taxon>Ecdysozoa</taxon>
        <taxon>Nematoda</taxon>
        <taxon>Chromadorea</taxon>
        <taxon>Rhabditida</taxon>
        <taxon>Rhabditina</taxon>
        <taxon>Rhabditomorpha</taxon>
        <taxon>Strongyloidea</taxon>
        <taxon>Metastrongylidae</taxon>
        <taxon>Dictyocaulus</taxon>
    </lineage>
</organism>